<protein>
    <submittedName>
        <fullName evidence="2">Uncharacterized protein</fullName>
    </submittedName>
</protein>
<sequence>MADRGVRLLVLGILVGGLAGIVLAGVTAAAWGWRAGAAAGGHDVIIVPADPAQGTPFTTPREFIPFPNPNDQGQGPGMPAPGAGGQDCDKILYFYQGKLYQLHPGPMPQGGNPEFYYMQPYEGPQIPGFPGPGPMSPPMPMPDLPGQGAPRHI</sequence>
<evidence type="ECO:0000313" key="3">
    <source>
        <dbReference type="Proteomes" id="UP000320048"/>
    </source>
</evidence>
<accession>A0A537JHE2</accession>
<evidence type="ECO:0000256" key="1">
    <source>
        <dbReference type="SAM" id="MobiDB-lite"/>
    </source>
</evidence>
<reference evidence="2 3" key="1">
    <citation type="journal article" date="2019" name="Nat. Microbiol.">
        <title>Mediterranean grassland soil C-N compound turnover is dependent on rainfall and depth, and is mediated by genomically divergent microorganisms.</title>
        <authorList>
            <person name="Diamond S."/>
            <person name="Andeer P.F."/>
            <person name="Li Z."/>
            <person name="Crits-Christoph A."/>
            <person name="Burstein D."/>
            <person name="Anantharaman K."/>
            <person name="Lane K.R."/>
            <person name="Thomas B.C."/>
            <person name="Pan C."/>
            <person name="Northen T.R."/>
            <person name="Banfield J.F."/>
        </authorList>
    </citation>
    <scope>NUCLEOTIDE SEQUENCE [LARGE SCALE GENOMIC DNA]</scope>
    <source>
        <strain evidence="2">NP_7</strain>
    </source>
</reference>
<dbReference type="AlphaFoldDB" id="A0A537JHE2"/>
<organism evidence="2 3">
    <name type="scientific">Candidatus Segetimicrobium genomatis</name>
    <dbReference type="NCBI Taxonomy" id="2569760"/>
    <lineage>
        <taxon>Bacteria</taxon>
        <taxon>Bacillati</taxon>
        <taxon>Candidatus Sysuimicrobiota</taxon>
        <taxon>Candidatus Sysuimicrobiia</taxon>
        <taxon>Candidatus Sysuimicrobiales</taxon>
        <taxon>Candidatus Segetimicrobiaceae</taxon>
        <taxon>Candidatus Segetimicrobium</taxon>
    </lineage>
</organism>
<feature type="compositionally biased region" description="Pro residues" evidence="1">
    <location>
        <begin position="127"/>
        <end position="143"/>
    </location>
</feature>
<comment type="caution">
    <text evidence="2">The sequence shown here is derived from an EMBL/GenBank/DDBJ whole genome shotgun (WGS) entry which is preliminary data.</text>
</comment>
<name>A0A537JHE2_9BACT</name>
<dbReference type="EMBL" id="VBAO01000100">
    <property type="protein sequence ID" value="TMI82959.1"/>
    <property type="molecule type" value="Genomic_DNA"/>
</dbReference>
<feature type="region of interest" description="Disordered" evidence="1">
    <location>
        <begin position="127"/>
        <end position="153"/>
    </location>
</feature>
<feature type="compositionally biased region" description="Low complexity" evidence="1">
    <location>
        <begin position="144"/>
        <end position="153"/>
    </location>
</feature>
<proteinExistence type="predicted"/>
<dbReference type="Proteomes" id="UP000320048">
    <property type="component" value="Unassembled WGS sequence"/>
</dbReference>
<gene>
    <name evidence="2" type="ORF">E6H04_03870</name>
</gene>
<evidence type="ECO:0000313" key="2">
    <source>
        <dbReference type="EMBL" id="TMI82959.1"/>
    </source>
</evidence>